<dbReference type="Pfam" id="PF01876">
    <property type="entry name" value="RNase_P_p30"/>
    <property type="match status" value="1"/>
</dbReference>
<evidence type="ECO:0000256" key="3">
    <source>
        <dbReference type="ARBA" id="ARBA00022694"/>
    </source>
</evidence>
<dbReference type="OrthoDB" id="17948at2759"/>
<evidence type="ECO:0000256" key="2">
    <source>
        <dbReference type="ARBA" id="ARBA00007331"/>
    </source>
</evidence>
<comment type="similarity">
    <text evidence="2">Belongs to the eukaryotic/archaeal RNase P protein component 3 family.</text>
</comment>
<gene>
    <name evidence="6" type="primary">LOC116297486</name>
</gene>
<evidence type="ECO:0000313" key="6">
    <source>
        <dbReference type="RefSeq" id="XP_031561574.1"/>
    </source>
</evidence>
<dbReference type="SUPFAM" id="SSF89550">
    <property type="entry name" value="PHP domain-like"/>
    <property type="match status" value="1"/>
</dbReference>
<dbReference type="FunCoup" id="A0A6P8HYV4">
    <property type="interactions" value="1573"/>
</dbReference>
<dbReference type="InterPro" id="IPR016195">
    <property type="entry name" value="Pol/histidinol_Pase-like"/>
</dbReference>
<evidence type="ECO:0000256" key="1">
    <source>
        <dbReference type="ARBA" id="ARBA00004123"/>
    </source>
</evidence>
<dbReference type="KEGG" id="aten:116297486"/>
<dbReference type="GO" id="GO:0005655">
    <property type="term" value="C:nucleolar ribonuclease P complex"/>
    <property type="evidence" value="ECO:0007669"/>
    <property type="project" value="TreeGrafter"/>
</dbReference>
<dbReference type="Proteomes" id="UP000515163">
    <property type="component" value="Unplaced"/>
</dbReference>
<dbReference type="AlphaFoldDB" id="A0A6P8HYV4"/>
<reference evidence="6" key="1">
    <citation type="submission" date="2025-08" db="UniProtKB">
        <authorList>
            <consortium name="RefSeq"/>
        </authorList>
    </citation>
    <scope>IDENTIFICATION</scope>
    <source>
        <tissue evidence="6">Tentacle</tissue>
    </source>
</reference>
<organism evidence="5 6">
    <name type="scientific">Actinia tenebrosa</name>
    <name type="common">Australian red waratah sea anemone</name>
    <dbReference type="NCBI Taxonomy" id="6105"/>
    <lineage>
        <taxon>Eukaryota</taxon>
        <taxon>Metazoa</taxon>
        <taxon>Cnidaria</taxon>
        <taxon>Anthozoa</taxon>
        <taxon>Hexacorallia</taxon>
        <taxon>Actiniaria</taxon>
        <taxon>Actiniidae</taxon>
        <taxon>Actinia</taxon>
    </lineage>
</organism>
<feature type="region of interest" description="Disordered" evidence="4">
    <location>
        <begin position="260"/>
        <end position="302"/>
    </location>
</feature>
<evidence type="ECO:0000313" key="5">
    <source>
        <dbReference type="Proteomes" id="UP000515163"/>
    </source>
</evidence>
<protein>
    <submittedName>
        <fullName evidence="6">Ribonuclease P protein subunit p30-like</fullName>
    </submittedName>
</protein>
<dbReference type="InterPro" id="IPR002738">
    <property type="entry name" value="RNase_P_p30"/>
</dbReference>
<keyword evidence="5" id="KW-1185">Reference proteome</keyword>
<proteinExistence type="inferred from homology"/>
<sequence length="302" mass="33888">MAAFGDLCIVHQNDSRETEILISKAVKLGYETIAISSTFLLTNNKKTKLKTSCPPPINWNEIPAVKTLKAKNKNLKILSRLTVPLEENSQMHQLATDTVLSYDILAVRPASDKLFQQCCGSLDVDIISIDMTSRLPFYIKLPQVKQAIERGIHFEIVYSPAIRDNTQRRYIMSNAMELVRASKGRNVIMSSEAENQIDLRGAYDVANLGMLFGLKEEQCKAAVSRNVRAVLYHAQARRSTEKSTIGGCLISSVKSGLQKMGKKREMENEREGVDCNESLITSGKRNRNEEEIPPKKKQKSLK</sequence>
<dbReference type="Gene3D" id="3.20.20.140">
    <property type="entry name" value="Metal-dependent hydrolases"/>
    <property type="match status" value="1"/>
</dbReference>
<dbReference type="GO" id="GO:0008033">
    <property type="term" value="P:tRNA processing"/>
    <property type="evidence" value="ECO:0007669"/>
    <property type="project" value="UniProtKB-KW"/>
</dbReference>
<comment type="subcellular location">
    <subcellularLocation>
        <location evidence="1">Nucleus</location>
    </subcellularLocation>
</comment>
<dbReference type="RefSeq" id="XP_031561574.1">
    <property type="nucleotide sequence ID" value="XM_031705714.1"/>
</dbReference>
<accession>A0A6P8HYV4</accession>
<keyword evidence="3" id="KW-0819">tRNA processing</keyword>
<dbReference type="GeneID" id="116297486"/>
<dbReference type="PANTHER" id="PTHR13031">
    <property type="entry name" value="RIBONUCLEASE P SUBUNIT P30"/>
    <property type="match status" value="1"/>
</dbReference>
<dbReference type="InParanoid" id="A0A6P8HYV4"/>
<dbReference type="GO" id="GO:0003723">
    <property type="term" value="F:RNA binding"/>
    <property type="evidence" value="ECO:0007669"/>
    <property type="project" value="TreeGrafter"/>
</dbReference>
<dbReference type="PANTHER" id="PTHR13031:SF0">
    <property type="entry name" value="RIBONUCLEASE P PROTEIN SUBUNIT P30"/>
    <property type="match status" value="1"/>
</dbReference>
<name>A0A6P8HYV4_ACTTE</name>
<evidence type="ECO:0000256" key="4">
    <source>
        <dbReference type="SAM" id="MobiDB-lite"/>
    </source>
</evidence>
<feature type="compositionally biased region" description="Basic and acidic residues" evidence="4">
    <location>
        <begin position="263"/>
        <end position="273"/>
    </location>
</feature>